<accession>A0A6V8LGV3</accession>
<sequence length="326" mass="35995">MSLHLRGAFSPNPRVTPLVDGTVQPTGIEISWESGPPGDLHEKHLRDGAHDVFEFSISNYIVTQERAKALWDWVLIPVFASKATLGLATLVNAHAGIDSGADLAGRAFGIPDYTMTAGLWFRAQLRQLWGIQPQDVEWYVARQGDQSHGRQLGFDTDPPRGVTLHWAGAGQVNRMLQAGELDAAFPAADVHIDTSTGNVRRLFPDGGRRFMADFKRQTGFLPVNHVVLVKRRLVEKEPWVAEAIFDAFEAAKREAYRRDPSAAGVFRTGNDDLDWQAAEFGTDPFPYGFAANKAMLEMAAQQSNLDGLTVRTWQPEDSVAESLRGT</sequence>
<reference evidence="1 2" key="1">
    <citation type="submission" date="2020-03" db="EMBL/GenBank/DDBJ databases">
        <title>Whole genome shotgun sequence of Phytohabitans rumicis NBRC 108638.</title>
        <authorList>
            <person name="Komaki H."/>
            <person name="Tamura T."/>
        </authorList>
    </citation>
    <scope>NUCLEOTIDE SEQUENCE [LARGE SCALE GENOMIC DNA]</scope>
    <source>
        <strain evidence="1 2">NBRC 108638</strain>
    </source>
</reference>
<evidence type="ECO:0000313" key="1">
    <source>
        <dbReference type="EMBL" id="GFJ96482.1"/>
    </source>
</evidence>
<keyword evidence="2" id="KW-1185">Reference proteome</keyword>
<evidence type="ECO:0008006" key="3">
    <source>
        <dbReference type="Google" id="ProtNLM"/>
    </source>
</evidence>
<name>A0A6V8LGV3_9ACTN</name>
<dbReference type="SUPFAM" id="SSF53850">
    <property type="entry name" value="Periplasmic binding protein-like II"/>
    <property type="match status" value="1"/>
</dbReference>
<dbReference type="RefSeq" id="WP_173086182.1">
    <property type="nucleotide sequence ID" value="NZ_BAABJB010000008.1"/>
</dbReference>
<organism evidence="1 2">
    <name type="scientific">Phytohabitans rumicis</name>
    <dbReference type="NCBI Taxonomy" id="1076125"/>
    <lineage>
        <taxon>Bacteria</taxon>
        <taxon>Bacillati</taxon>
        <taxon>Actinomycetota</taxon>
        <taxon>Actinomycetes</taxon>
        <taxon>Micromonosporales</taxon>
        <taxon>Micromonosporaceae</taxon>
    </lineage>
</organism>
<evidence type="ECO:0000313" key="2">
    <source>
        <dbReference type="Proteomes" id="UP000482960"/>
    </source>
</evidence>
<dbReference type="Proteomes" id="UP000482960">
    <property type="component" value="Unassembled WGS sequence"/>
</dbReference>
<protein>
    <recommendedName>
        <fullName evidence="3">4,5-dihydroxyphthalate decarboxylase</fullName>
    </recommendedName>
</protein>
<reference evidence="1 2" key="2">
    <citation type="submission" date="2020-03" db="EMBL/GenBank/DDBJ databases">
        <authorList>
            <person name="Ichikawa N."/>
            <person name="Kimura A."/>
            <person name="Kitahashi Y."/>
            <person name="Uohara A."/>
        </authorList>
    </citation>
    <scope>NUCLEOTIDE SEQUENCE [LARGE SCALE GENOMIC DNA]</scope>
    <source>
        <strain evidence="1 2">NBRC 108638</strain>
    </source>
</reference>
<dbReference type="EMBL" id="BLPG01000002">
    <property type="protein sequence ID" value="GFJ96482.1"/>
    <property type="molecule type" value="Genomic_DNA"/>
</dbReference>
<dbReference type="AlphaFoldDB" id="A0A6V8LGV3"/>
<comment type="caution">
    <text evidence="1">The sequence shown here is derived from an EMBL/GenBank/DDBJ whole genome shotgun (WGS) entry which is preliminary data.</text>
</comment>
<dbReference type="Gene3D" id="3.40.190.10">
    <property type="entry name" value="Periplasmic binding protein-like II"/>
    <property type="match status" value="1"/>
</dbReference>
<proteinExistence type="predicted"/>
<gene>
    <name evidence="1" type="ORF">Prum_101240</name>
</gene>